<reference evidence="1 2" key="1">
    <citation type="journal article" date="2019" name="Genome Biol. Evol.">
        <title>Insights into the evolution of the New World diploid cottons (Gossypium, subgenus Houzingenia) based on genome sequencing.</title>
        <authorList>
            <person name="Grover C.E."/>
            <person name="Arick M.A. 2nd"/>
            <person name="Thrash A."/>
            <person name="Conover J.L."/>
            <person name="Sanders W.S."/>
            <person name="Peterson D.G."/>
            <person name="Frelichowski J.E."/>
            <person name="Scheffler J.A."/>
            <person name="Scheffler B.E."/>
            <person name="Wendel J.F."/>
        </authorList>
    </citation>
    <scope>NUCLEOTIDE SEQUENCE [LARGE SCALE GENOMIC DNA]</scope>
    <source>
        <strain evidence="1">27</strain>
        <tissue evidence="1">Leaf</tissue>
    </source>
</reference>
<gene>
    <name evidence="1" type="ORF">Godav_004852</name>
</gene>
<dbReference type="Proteomes" id="UP000593561">
    <property type="component" value="Unassembled WGS sequence"/>
</dbReference>
<comment type="caution">
    <text evidence="1">The sequence shown here is derived from an EMBL/GenBank/DDBJ whole genome shotgun (WGS) entry which is preliminary data.</text>
</comment>
<evidence type="ECO:0000313" key="2">
    <source>
        <dbReference type="Proteomes" id="UP000593561"/>
    </source>
</evidence>
<proteinExistence type="predicted"/>
<dbReference type="AlphaFoldDB" id="A0A7J8SP04"/>
<organism evidence="1 2">
    <name type="scientific">Gossypium davidsonii</name>
    <name type="common">Davidson's cotton</name>
    <name type="synonym">Gossypium klotzschianum subsp. davidsonii</name>
    <dbReference type="NCBI Taxonomy" id="34287"/>
    <lineage>
        <taxon>Eukaryota</taxon>
        <taxon>Viridiplantae</taxon>
        <taxon>Streptophyta</taxon>
        <taxon>Embryophyta</taxon>
        <taxon>Tracheophyta</taxon>
        <taxon>Spermatophyta</taxon>
        <taxon>Magnoliopsida</taxon>
        <taxon>eudicotyledons</taxon>
        <taxon>Gunneridae</taxon>
        <taxon>Pentapetalae</taxon>
        <taxon>rosids</taxon>
        <taxon>malvids</taxon>
        <taxon>Malvales</taxon>
        <taxon>Malvaceae</taxon>
        <taxon>Malvoideae</taxon>
        <taxon>Gossypium</taxon>
    </lineage>
</organism>
<keyword evidence="2" id="KW-1185">Reference proteome</keyword>
<accession>A0A7J8SP04</accession>
<protein>
    <submittedName>
        <fullName evidence="1">Uncharacterized protein</fullName>
    </submittedName>
</protein>
<evidence type="ECO:0000313" key="1">
    <source>
        <dbReference type="EMBL" id="MBA0627326.1"/>
    </source>
</evidence>
<sequence length="22" mass="2710">MDFRHYQRVLFNNIICRLVGSQ</sequence>
<dbReference type="EMBL" id="JABFAC010000010">
    <property type="protein sequence ID" value="MBA0627326.1"/>
    <property type="molecule type" value="Genomic_DNA"/>
</dbReference>
<name>A0A7J8SP04_GOSDV</name>